<keyword evidence="8 10" id="KW-0406">Ion transport</keyword>
<feature type="transmembrane region" description="Helical" evidence="10">
    <location>
        <begin position="362"/>
        <end position="378"/>
    </location>
</feature>
<keyword evidence="5 10" id="KW-0812">Transmembrane</keyword>
<gene>
    <name evidence="12" type="ORF">T310_7191</name>
</gene>
<evidence type="ECO:0000256" key="3">
    <source>
        <dbReference type="ARBA" id="ARBA00022448"/>
    </source>
</evidence>
<accession>A0A0F4YKN9</accession>
<comment type="similarity">
    <text evidence="2 10">Belongs to the Ca(2+):cation antiporter (CaCA) (TC 2.A.19) family.</text>
</comment>
<organism evidence="12 13">
    <name type="scientific">Rasamsonia emersonii (strain ATCC 16479 / CBS 393.64 / IMI 116815)</name>
    <dbReference type="NCBI Taxonomy" id="1408163"/>
    <lineage>
        <taxon>Eukaryota</taxon>
        <taxon>Fungi</taxon>
        <taxon>Dikarya</taxon>
        <taxon>Ascomycota</taxon>
        <taxon>Pezizomycotina</taxon>
        <taxon>Eurotiomycetes</taxon>
        <taxon>Eurotiomycetidae</taxon>
        <taxon>Eurotiales</taxon>
        <taxon>Trichocomaceae</taxon>
        <taxon>Rasamsonia</taxon>
    </lineage>
</organism>
<feature type="transmembrane region" description="Helical" evidence="10">
    <location>
        <begin position="131"/>
        <end position="150"/>
    </location>
</feature>
<evidence type="ECO:0000256" key="2">
    <source>
        <dbReference type="ARBA" id="ARBA00008170"/>
    </source>
</evidence>
<evidence type="ECO:0000256" key="5">
    <source>
        <dbReference type="ARBA" id="ARBA00022692"/>
    </source>
</evidence>
<evidence type="ECO:0000256" key="1">
    <source>
        <dbReference type="ARBA" id="ARBA00004127"/>
    </source>
</evidence>
<sequence>MSDVRGYGQQARQADWLEPAQLHLLRHFTWYPYRAMRTVLRSSYVNSLLVFVPVGLAAGALGWADQAVFLLNLLAIVPLAYWIALLLGDVAAQTGQVPAGLLKATLGNTVELAVGIIALRQGRIRIVQSTLVGSVLCYSLLVLGSSILFASYNVEKLVFDQLLTGIMSSLMIVVSIALIIPAIMSFTSSSESVTTDRDMLTMSHGTAIILFILFVVYLRFQHKTHACLFQNVPGDGSSGNSHDVAEDEPPAPTRRRLWAAGGILIASILSIFGCASYLIDSIDGSAKALHVSPAFLGLVLIPLAGNAAKYAALIAISRQRQIDVVIRTVIGTILHVTLLITPLLVLLGWILQQPMTLDFDSFVAIVFFTAIMVMIYLIQDGQTNYFEGAMLMGTTCGYCNAETLMQVTFLVCIRCYSTIDCFNRLWKVVAWCHVADQEDSNNNQEDQGGS</sequence>
<dbReference type="PANTHER" id="PTHR31503:SF22">
    <property type="entry name" value="VACUOLAR CALCIUM ION TRANSPORTER"/>
    <property type="match status" value="1"/>
</dbReference>
<comment type="caution">
    <text evidence="10">Lacks conserved residue(s) required for the propagation of feature annotation.</text>
</comment>
<dbReference type="RefSeq" id="XP_013325474.1">
    <property type="nucleotide sequence ID" value="XM_013470020.1"/>
</dbReference>
<dbReference type="InterPro" id="IPR004713">
    <property type="entry name" value="CaH_exchang"/>
</dbReference>
<feature type="transmembrane region" description="Helical" evidence="10">
    <location>
        <begin position="324"/>
        <end position="350"/>
    </location>
</feature>
<evidence type="ECO:0000256" key="7">
    <source>
        <dbReference type="ARBA" id="ARBA00022989"/>
    </source>
</evidence>
<evidence type="ECO:0000259" key="11">
    <source>
        <dbReference type="Pfam" id="PF01699"/>
    </source>
</evidence>
<dbReference type="GeneID" id="25319467"/>
<feature type="transmembrane region" description="Helical" evidence="10">
    <location>
        <begin position="100"/>
        <end position="119"/>
    </location>
</feature>
<dbReference type="EMBL" id="LASV01000410">
    <property type="protein sequence ID" value="KKA18862.1"/>
    <property type="molecule type" value="Genomic_DNA"/>
</dbReference>
<dbReference type="PANTHER" id="PTHR31503">
    <property type="entry name" value="VACUOLAR CALCIUM ION TRANSPORTER"/>
    <property type="match status" value="1"/>
</dbReference>
<feature type="transmembrane region" description="Helical" evidence="10">
    <location>
        <begin position="291"/>
        <end position="312"/>
    </location>
</feature>
<dbReference type="InterPro" id="IPR044880">
    <property type="entry name" value="NCX_ion-bd_dom_sf"/>
</dbReference>
<protein>
    <recommendedName>
        <fullName evidence="10">Vacuolar calcium ion transporter</fullName>
    </recommendedName>
</protein>
<dbReference type="STRING" id="1408163.A0A0F4YKN9"/>
<dbReference type="Gene3D" id="1.20.1420.30">
    <property type="entry name" value="NCX, central ion-binding region"/>
    <property type="match status" value="2"/>
</dbReference>
<proteinExistence type="inferred from homology"/>
<dbReference type="InterPro" id="IPR004798">
    <property type="entry name" value="CAX-like"/>
</dbReference>
<feature type="transmembrane region" description="Helical" evidence="10">
    <location>
        <begin position="69"/>
        <end position="88"/>
    </location>
</feature>
<feature type="transmembrane region" description="Helical" evidence="10">
    <location>
        <begin position="257"/>
        <end position="279"/>
    </location>
</feature>
<dbReference type="GO" id="GO:0015369">
    <property type="term" value="F:calcium:proton antiporter activity"/>
    <property type="evidence" value="ECO:0007669"/>
    <property type="project" value="UniProtKB-UniRule"/>
</dbReference>
<feature type="transmembrane region" description="Helical" evidence="10">
    <location>
        <begin position="199"/>
        <end position="220"/>
    </location>
</feature>
<dbReference type="NCBIfam" id="TIGR00378">
    <property type="entry name" value="cax"/>
    <property type="match status" value="1"/>
</dbReference>
<name>A0A0F4YKN9_RASE3</name>
<keyword evidence="6 10" id="KW-0106">Calcium</keyword>
<evidence type="ECO:0000256" key="8">
    <source>
        <dbReference type="ARBA" id="ARBA00023065"/>
    </source>
</evidence>
<keyword evidence="7 10" id="KW-1133">Transmembrane helix</keyword>
<comment type="function">
    <text evidence="10">Has a role in promoting intracellular calcium ion sequestration via the exchange of calcium ions for hydrogen ions across the vacuolar membrane. Involved also in manganese ion homeostasis via its uptake into the vacuole.</text>
</comment>
<feature type="domain" description="Sodium/calcium exchanger membrane region" evidence="11">
    <location>
        <begin position="262"/>
        <end position="393"/>
    </location>
</feature>
<feature type="domain" description="Sodium/calcium exchanger membrane region" evidence="11">
    <location>
        <begin position="67"/>
        <end position="221"/>
    </location>
</feature>
<evidence type="ECO:0000256" key="10">
    <source>
        <dbReference type="RuleBase" id="RU365028"/>
    </source>
</evidence>
<comment type="subcellular location">
    <subcellularLocation>
        <location evidence="1">Endomembrane system</location>
        <topology evidence="1">Multi-pass membrane protein</topology>
    </subcellularLocation>
    <subcellularLocation>
        <location evidence="10">Vacuole membrane</location>
    </subcellularLocation>
</comment>
<comment type="caution">
    <text evidence="12">The sequence shown here is derived from an EMBL/GenBank/DDBJ whole genome shotgun (WGS) entry which is preliminary data.</text>
</comment>
<evidence type="ECO:0000256" key="6">
    <source>
        <dbReference type="ARBA" id="ARBA00022837"/>
    </source>
</evidence>
<dbReference type="InterPro" id="IPR004837">
    <property type="entry name" value="NaCa_Exmemb"/>
</dbReference>
<dbReference type="Proteomes" id="UP000053958">
    <property type="component" value="Unassembled WGS sequence"/>
</dbReference>
<dbReference type="Pfam" id="PF01699">
    <property type="entry name" value="Na_Ca_ex"/>
    <property type="match status" value="2"/>
</dbReference>
<keyword evidence="4 10" id="KW-0109">Calcium transport</keyword>
<keyword evidence="13" id="KW-1185">Reference proteome</keyword>
<dbReference type="GO" id="GO:0012505">
    <property type="term" value="C:endomembrane system"/>
    <property type="evidence" value="ECO:0007669"/>
    <property type="project" value="UniProtKB-SubCell"/>
</dbReference>
<dbReference type="OrthoDB" id="1699231at2759"/>
<feature type="transmembrane region" description="Helical" evidence="10">
    <location>
        <begin position="162"/>
        <end position="187"/>
    </location>
</feature>
<evidence type="ECO:0000313" key="13">
    <source>
        <dbReference type="Proteomes" id="UP000053958"/>
    </source>
</evidence>
<dbReference type="GO" id="GO:0006874">
    <property type="term" value="P:intracellular calcium ion homeostasis"/>
    <property type="evidence" value="ECO:0007669"/>
    <property type="project" value="TreeGrafter"/>
</dbReference>
<keyword evidence="3 10" id="KW-0813">Transport</keyword>
<evidence type="ECO:0000256" key="9">
    <source>
        <dbReference type="ARBA" id="ARBA00023136"/>
    </source>
</evidence>
<keyword evidence="9 10" id="KW-0472">Membrane</keyword>
<dbReference type="AlphaFoldDB" id="A0A0F4YKN9"/>
<dbReference type="GO" id="GO:0000329">
    <property type="term" value="C:fungal-type vacuole membrane"/>
    <property type="evidence" value="ECO:0007669"/>
    <property type="project" value="TreeGrafter"/>
</dbReference>
<reference evidence="12 13" key="1">
    <citation type="submission" date="2015-04" db="EMBL/GenBank/DDBJ databases">
        <authorList>
            <person name="Heijne W.H."/>
            <person name="Fedorova N.D."/>
            <person name="Nierman W.C."/>
            <person name="Vollebregt A.W."/>
            <person name="Zhao Z."/>
            <person name="Wu L."/>
            <person name="Kumar M."/>
            <person name="Stam H."/>
            <person name="van den Berg M.A."/>
            <person name="Pel H.J."/>
        </authorList>
    </citation>
    <scope>NUCLEOTIDE SEQUENCE [LARGE SCALE GENOMIC DNA]</scope>
    <source>
        <strain evidence="12 13">CBS 393.64</strain>
    </source>
</reference>
<keyword evidence="10" id="KW-0050">Antiport</keyword>
<evidence type="ECO:0000313" key="12">
    <source>
        <dbReference type="EMBL" id="KKA18862.1"/>
    </source>
</evidence>
<feature type="transmembrane region" description="Helical" evidence="10">
    <location>
        <begin position="44"/>
        <end position="63"/>
    </location>
</feature>
<evidence type="ECO:0000256" key="4">
    <source>
        <dbReference type="ARBA" id="ARBA00022568"/>
    </source>
</evidence>
<keyword evidence="10" id="KW-0926">Vacuole</keyword>